<dbReference type="Proteomes" id="UP001371456">
    <property type="component" value="Unassembled WGS sequence"/>
</dbReference>
<evidence type="ECO:0000313" key="2">
    <source>
        <dbReference type="Proteomes" id="UP001371456"/>
    </source>
</evidence>
<protein>
    <submittedName>
        <fullName evidence="1">Uncharacterized protein</fullName>
    </submittedName>
</protein>
<dbReference type="EMBL" id="JBANQN010000005">
    <property type="protein sequence ID" value="KAK6789581.1"/>
    <property type="molecule type" value="Genomic_DNA"/>
</dbReference>
<sequence length="13" mass="1523">MNVFPNSRNIETT</sequence>
<keyword evidence="2" id="KW-1185">Reference proteome</keyword>
<comment type="caution">
    <text evidence="1">The sequence shown here is derived from an EMBL/GenBank/DDBJ whole genome shotgun (WGS) entry which is preliminary data.</text>
</comment>
<reference evidence="1 2" key="1">
    <citation type="submission" date="2024-02" db="EMBL/GenBank/DDBJ databases">
        <title>de novo genome assembly of Solanum bulbocastanum strain 11H21.</title>
        <authorList>
            <person name="Hosaka A.J."/>
        </authorList>
    </citation>
    <scope>NUCLEOTIDE SEQUENCE [LARGE SCALE GENOMIC DNA]</scope>
    <source>
        <tissue evidence="1">Young leaves</tissue>
    </source>
</reference>
<proteinExistence type="predicted"/>
<organism evidence="1 2">
    <name type="scientific">Solanum bulbocastanum</name>
    <name type="common">Wild potato</name>
    <dbReference type="NCBI Taxonomy" id="147425"/>
    <lineage>
        <taxon>Eukaryota</taxon>
        <taxon>Viridiplantae</taxon>
        <taxon>Streptophyta</taxon>
        <taxon>Embryophyta</taxon>
        <taxon>Tracheophyta</taxon>
        <taxon>Spermatophyta</taxon>
        <taxon>Magnoliopsida</taxon>
        <taxon>eudicotyledons</taxon>
        <taxon>Gunneridae</taxon>
        <taxon>Pentapetalae</taxon>
        <taxon>asterids</taxon>
        <taxon>lamiids</taxon>
        <taxon>Solanales</taxon>
        <taxon>Solanaceae</taxon>
        <taxon>Solanoideae</taxon>
        <taxon>Solaneae</taxon>
        <taxon>Solanum</taxon>
    </lineage>
</organism>
<gene>
    <name evidence="1" type="ORF">RDI58_013381</name>
</gene>
<evidence type="ECO:0000313" key="1">
    <source>
        <dbReference type="EMBL" id="KAK6789581.1"/>
    </source>
</evidence>
<accession>A0AAN8YF62</accession>
<name>A0AAN8YF62_SOLBU</name>